<evidence type="ECO:0000256" key="3">
    <source>
        <dbReference type="ARBA" id="ARBA00022475"/>
    </source>
</evidence>
<proteinExistence type="predicted"/>
<evidence type="ECO:0000256" key="2">
    <source>
        <dbReference type="ARBA" id="ARBA00022448"/>
    </source>
</evidence>
<dbReference type="CDD" id="cd03219">
    <property type="entry name" value="ABC_Mj1267_LivG_branched"/>
    <property type="match status" value="1"/>
</dbReference>
<evidence type="ECO:0000256" key="9">
    <source>
        <dbReference type="SAM" id="Phobius"/>
    </source>
</evidence>
<feature type="transmembrane region" description="Helical" evidence="9">
    <location>
        <begin position="199"/>
        <end position="219"/>
    </location>
</feature>
<reference evidence="11" key="2">
    <citation type="submission" date="2021-09" db="EMBL/GenBank/DDBJ databases">
        <authorList>
            <person name="Gilroy R."/>
        </authorList>
    </citation>
    <scope>NUCLEOTIDE SEQUENCE</scope>
    <source>
        <strain evidence="11">CHK175-13533</strain>
    </source>
</reference>
<keyword evidence="7 9" id="KW-1133">Transmembrane helix</keyword>
<dbReference type="InterPro" id="IPR027417">
    <property type="entry name" value="P-loop_NTPase"/>
</dbReference>
<evidence type="ECO:0000256" key="5">
    <source>
        <dbReference type="ARBA" id="ARBA00022741"/>
    </source>
</evidence>
<dbReference type="GO" id="GO:0005886">
    <property type="term" value="C:plasma membrane"/>
    <property type="evidence" value="ECO:0007669"/>
    <property type="project" value="UniProtKB-SubCell"/>
</dbReference>
<feature type="transmembrane region" description="Helical" evidence="9">
    <location>
        <begin position="239"/>
        <end position="264"/>
    </location>
</feature>
<dbReference type="CDD" id="cd06581">
    <property type="entry name" value="TM_PBP1_LivM_like"/>
    <property type="match status" value="1"/>
</dbReference>
<dbReference type="InterPro" id="IPR003593">
    <property type="entry name" value="AAA+_ATPase"/>
</dbReference>
<comment type="subcellular location">
    <subcellularLocation>
        <location evidence="1">Cell membrane</location>
        <topology evidence="1">Multi-pass membrane protein</topology>
    </subcellularLocation>
</comment>
<dbReference type="InterPro" id="IPR051120">
    <property type="entry name" value="ABC_AA/LPS_Transport"/>
</dbReference>
<keyword evidence="2" id="KW-0813">Transport</keyword>
<dbReference type="GO" id="GO:0015658">
    <property type="term" value="F:branched-chain amino acid transmembrane transporter activity"/>
    <property type="evidence" value="ECO:0007669"/>
    <property type="project" value="InterPro"/>
</dbReference>
<dbReference type="Pfam" id="PF02653">
    <property type="entry name" value="BPD_transp_2"/>
    <property type="match status" value="1"/>
</dbReference>
<dbReference type="PANTHER" id="PTHR45772:SF2">
    <property type="entry name" value="ABC TRANSPORTER ATP-BINDING PROTEIN"/>
    <property type="match status" value="1"/>
</dbReference>
<evidence type="ECO:0000313" key="12">
    <source>
        <dbReference type="Proteomes" id="UP000700248"/>
    </source>
</evidence>
<keyword evidence="4 9" id="KW-0812">Transmembrane</keyword>
<evidence type="ECO:0000256" key="6">
    <source>
        <dbReference type="ARBA" id="ARBA00022840"/>
    </source>
</evidence>
<feature type="transmembrane region" description="Helical" evidence="9">
    <location>
        <begin position="107"/>
        <end position="123"/>
    </location>
</feature>
<evidence type="ECO:0000259" key="10">
    <source>
        <dbReference type="PROSITE" id="PS50893"/>
    </source>
</evidence>
<dbReference type="InterPro" id="IPR043428">
    <property type="entry name" value="LivM-like"/>
</dbReference>
<feature type="transmembrane region" description="Helical" evidence="9">
    <location>
        <begin position="154"/>
        <end position="173"/>
    </location>
</feature>
<dbReference type="PANTHER" id="PTHR45772">
    <property type="entry name" value="CONSERVED COMPONENT OF ABC TRANSPORTER FOR NATURAL AMINO ACIDS-RELATED"/>
    <property type="match status" value="1"/>
</dbReference>
<reference evidence="11" key="1">
    <citation type="journal article" date="2021" name="PeerJ">
        <title>Extensive microbial diversity within the chicken gut microbiome revealed by metagenomics and culture.</title>
        <authorList>
            <person name="Gilroy R."/>
            <person name="Ravi A."/>
            <person name="Getino M."/>
            <person name="Pursley I."/>
            <person name="Horton D.L."/>
            <person name="Alikhan N.F."/>
            <person name="Baker D."/>
            <person name="Gharbi K."/>
            <person name="Hall N."/>
            <person name="Watson M."/>
            <person name="Adriaenssens E.M."/>
            <person name="Foster-Nyarko E."/>
            <person name="Jarju S."/>
            <person name="Secka A."/>
            <person name="Antonio M."/>
            <person name="Oren A."/>
            <person name="Chaudhuri R.R."/>
            <person name="La Ragione R."/>
            <person name="Hildebrand F."/>
            <person name="Pallen M.J."/>
        </authorList>
    </citation>
    <scope>NUCLEOTIDE SEQUENCE</scope>
    <source>
        <strain evidence="11">CHK175-13533</strain>
    </source>
</reference>
<dbReference type="RefSeq" id="WP_276830376.1">
    <property type="nucleotide sequence ID" value="NZ_DYTQ01000048.1"/>
</dbReference>
<keyword evidence="6 11" id="KW-0067">ATP-binding</keyword>
<keyword evidence="3" id="KW-1003">Cell membrane</keyword>
<gene>
    <name evidence="11" type="ORF">K8U84_04105</name>
</gene>
<dbReference type="InterPro" id="IPR001851">
    <property type="entry name" value="ABC_transp_permease"/>
</dbReference>
<feature type="transmembrane region" description="Helical" evidence="9">
    <location>
        <begin position="285"/>
        <end position="306"/>
    </location>
</feature>
<sequence length="588" mass="63556">MRSLLAYGLGFIALLLLQTVLTNFQITMLNYIGLAALVAVGLVLLTGVGAMTSFGQAAFVGLGAYTTAYMTTVYGTSPWLTLLVALTLVSTLALFLGWVTMSLSSQYLPLGTLAWGISIYFLFGSSEKLGAHSGIAGIPNIPFFEWEIRSPGSFLAIIWAVLLVAIWCSQNMLRSREGRAMRSLANPGMSAAMGIKTSYYRIVLFLIAAQLACVSGWLFAHMQRFISPTPFSLNAGIEFLFMAVLGGIGSVWGAVLGAGVVLSLKQVLQEWLPSLMGSTSNIEGVVFAVLVVVLLHKARFGLWSFVARFLPKRWVEKPIVVHAEAPALATRTLPPAGSELLRVKNVTKRFGGLVANNQMSLTLKAGQITALIGPNGAGKSTLFNCISGVSSATEGQIEFLGQPIQQKSAREIAALGLSRTFQHVRLNLDMTVLENVALGAHLRGHKNFVQSAWRLDRAEEQQILAEAQRQIERCGLTPYQSMRAGDVALGQQRIIEIARALCADPILLMLDEPAAGLRHNEKQQLAELLTQLRADGVAVLLVEHDMDFLMSIADQVVVMEFGQWLAAGTPAEIQANPKVLEAYLGAEL</sequence>
<comment type="caution">
    <text evidence="11">The sequence shown here is derived from an EMBL/GenBank/DDBJ whole genome shotgun (WGS) entry which is preliminary data.</text>
</comment>
<feature type="transmembrane region" description="Helical" evidence="9">
    <location>
        <begin position="80"/>
        <end position="100"/>
    </location>
</feature>
<accession>A0A9D3AA17</accession>
<dbReference type="PROSITE" id="PS50893">
    <property type="entry name" value="ABC_TRANSPORTER_2"/>
    <property type="match status" value="1"/>
</dbReference>
<dbReference type="SMART" id="SM00382">
    <property type="entry name" value="AAA"/>
    <property type="match status" value="1"/>
</dbReference>
<dbReference type="Proteomes" id="UP000700248">
    <property type="component" value="Unassembled WGS sequence"/>
</dbReference>
<dbReference type="GO" id="GO:0005524">
    <property type="term" value="F:ATP binding"/>
    <property type="evidence" value="ECO:0007669"/>
    <property type="project" value="UniProtKB-KW"/>
</dbReference>
<dbReference type="InterPro" id="IPR032823">
    <property type="entry name" value="BCA_ABC_TP_C"/>
</dbReference>
<keyword evidence="5" id="KW-0547">Nucleotide-binding</keyword>
<dbReference type="FunFam" id="3.40.50.300:FF:000421">
    <property type="entry name" value="Branched-chain amino acid ABC transporter ATP-binding protein"/>
    <property type="match status" value="1"/>
</dbReference>
<dbReference type="Pfam" id="PF12399">
    <property type="entry name" value="BCA_ABC_TP_C"/>
    <property type="match status" value="1"/>
</dbReference>
<evidence type="ECO:0000256" key="1">
    <source>
        <dbReference type="ARBA" id="ARBA00004651"/>
    </source>
</evidence>
<dbReference type="SUPFAM" id="SSF52540">
    <property type="entry name" value="P-loop containing nucleoside triphosphate hydrolases"/>
    <property type="match status" value="1"/>
</dbReference>
<dbReference type="Gene3D" id="3.40.50.300">
    <property type="entry name" value="P-loop containing nucleotide triphosphate hydrolases"/>
    <property type="match status" value="1"/>
</dbReference>
<keyword evidence="8 9" id="KW-0472">Membrane</keyword>
<dbReference type="GO" id="GO:0016887">
    <property type="term" value="F:ATP hydrolysis activity"/>
    <property type="evidence" value="ECO:0007669"/>
    <property type="project" value="InterPro"/>
</dbReference>
<evidence type="ECO:0000313" key="11">
    <source>
        <dbReference type="EMBL" id="HJH23718.1"/>
    </source>
</evidence>
<organism evidence="11 12">
    <name type="scientific">Paenalcaligenes hominis</name>
    <dbReference type="NCBI Taxonomy" id="643674"/>
    <lineage>
        <taxon>Bacteria</taxon>
        <taxon>Pseudomonadati</taxon>
        <taxon>Pseudomonadota</taxon>
        <taxon>Betaproteobacteria</taxon>
        <taxon>Burkholderiales</taxon>
        <taxon>Alcaligenaceae</taxon>
        <taxon>Paenalcaligenes</taxon>
    </lineage>
</organism>
<dbReference type="InterPro" id="IPR003439">
    <property type="entry name" value="ABC_transporter-like_ATP-bd"/>
</dbReference>
<feature type="domain" description="ABC transporter" evidence="10">
    <location>
        <begin position="341"/>
        <end position="586"/>
    </location>
</feature>
<dbReference type="EMBL" id="DYTQ01000048">
    <property type="protein sequence ID" value="HJH23718.1"/>
    <property type="molecule type" value="Genomic_DNA"/>
</dbReference>
<evidence type="ECO:0000256" key="8">
    <source>
        <dbReference type="ARBA" id="ARBA00023136"/>
    </source>
</evidence>
<evidence type="ECO:0000256" key="7">
    <source>
        <dbReference type="ARBA" id="ARBA00022989"/>
    </source>
</evidence>
<protein>
    <submittedName>
        <fullName evidence="11">Branched-chain amino acid ABC transporter ATP-binding protein/permease</fullName>
    </submittedName>
</protein>
<dbReference type="Pfam" id="PF00005">
    <property type="entry name" value="ABC_tran"/>
    <property type="match status" value="1"/>
</dbReference>
<dbReference type="AlphaFoldDB" id="A0A9D3AA17"/>
<name>A0A9D3AA17_9BURK</name>
<feature type="transmembrane region" description="Helical" evidence="9">
    <location>
        <begin position="32"/>
        <end position="50"/>
    </location>
</feature>
<evidence type="ECO:0000256" key="4">
    <source>
        <dbReference type="ARBA" id="ARBA00022692"/>
    </source>
</evidence>